<dbReference type="AlphaFoldDB" id="A0AAD9AV94"/>
<evidence type="ECO:0000313" key="2">
    <source>
        <dbReference type="EMBL" id="KAK1853912.1"/>
    </source>
</evidence>
<gene>
    <name evidence="2" type="ORF">CCHR01_03450</name>
</gene>
<reference evidence="2" key="1">
    <citation type="submission" date="2023-01" db="EMBL/GenBank/DDBJ databases">
        <title>Colletotrichum chrysophilum M932 genome sequence.</title>
        <authorList>
            <person name="Baroncelli R."/>
        </authorList>
    </citation>
    <scope>NUCLEOTIDE SEQUENCE</scope>
    <source>
        <strain evidence="2">M932</strain>
    </source>
</reference>
<feature type="region of interest" description="Disordered" evidence="1">
    <location>
        <begin position="1"/>
        <end position="20"/>
    </location>
</feature>
<feature type="compositionally biased region" description="Polar residues" evidence="1">
    <location>
        <begin position="1"/>
        <end position="10"/>
    </location>
</feature>
<dbReference type="Proteomes" id="UP001243330">
    <property type="component" value="Unassembled WGS sequence"/>
</dbReference>
<feature type="region of interest" description="Disordered" evidence="1">
    <location>
        <begin position="68"/>
        <end position="99"/>
    </location>
</feature>
<evidence type="ECO:0000313" key="3">
    <source>
        <dbReference type="Proteomes" id="UP001243330"/>
    </source>
</evidence>
<dbReference type="EMBL" id="JAQOWY010000046">
    <property type="protein sequence ID" value="KAK1853912.1"/>
    <property type="molecule type" value="Genomic_DNA"/>
</dbReference>
<protein>
    <submittedName>
        <fullName evidence="2">Uncharacterized protein</fullName>
    </submittedName>
</protein>
<sequence>MSVAQLTSIRPPTRSEFPASDLQGLISADAGKWLADFAVETPVNGVNNGPDPITLDAEASPSDAYALRTKGQDSTKATLGFPASHPSRQKGLQDIDFPD</sequence>
<name>A0AAD9AV94_9PEZI</name>
<organism evidence="2 3">
    <name type="scientific">Colletotrichum chrysophilum</name>
    <dbReference type="NCBI Taxonomy" id="1836956"/>
    <lineage>
        <taxon>Eukaryota</taxon>
        <taxon>Fungi</taxon>
        <taxon>Dikarya</taxon>
        <taxon>Ascomycota</taxon>
        <taxon>Pezizomycotina</taxon>
        <taxon>Sordariomycetes</taxon>
        <taxon>Hypocreomycetidae</taxon>
        <taxon>Glomerellales</taxon>
        <taxon>Glomerellaceae</taxon>
        <taxon>Colletotrichum</taxon>
        <taxon>Colletotrichum gloeosporioides species complex</taxon>
    </lineage>
</organism>
<keyword evidence="3" id="KW-1185">Reference proteome</keyword>
<accession>A0AAD9AV94</accession>
<evidence type="ECO:0000256" key="1">
    <source>
        <dbReference type="SAM" id="MobiDB-lite"/>
    </source>
</evidence>
<comment type="caution">
    <text evidence="2">The sequence shown here is derived from an EMBL/GenBank/DDBJ whole genome shotgun (WGS) entry which is preliminary data.</text>
</comment>
<proteinExistence type="predicted"/>